<dbReference type="AlphaFoldDB" id="A0A1Q2GV21"/>
<dbReference type="KEGG" id="paln:B0W48_20355"/>
<keyword evidence="3" id="KW-0966">Cell projection</keyword>
<evidence type="ECO:0000259" key="2">
    <source>
        <dbReference type="Pfam" id="PF10135"/>
    </source>
</evidence>
<dbReference type="Proteomes" id="UP000188243">
    <property type="component" value="Chromosome"/>
</dbReference>
<sequence>MKIETPHTLSQSLAIDPTNVVNIAKNSTESEGIKQAAEQFEAIFLQLVLKSMNSATETMSGENGFFNSKEQAQFRDMYDAQTAQHLASKHELGLAEAIIRQFNEKIEPIENTFKKDLIAVADPLYKNNEKVEPTQSHDIYSGASFTQSLNIIPIR</sequence>
<dbReference type="Pfam" id="PF10135">
    <property type="entry name" value="Rod-binding"/>
    <property type="match status" value="1"/>
</dbReference>
<keyword evidence="1" id="KW-1005">Bacterial flagellum biogenesis</keyword>
<reference evidence="3 5" key="1">
    <citation type="submission" date="2017-02" db="EMBL/GenBank/DDBJ databases">
        <title>Complete genome sequence of the cold-active Pseudoalteromonas aliena strain EH1 isolated from Arctic seawater.</title>
        <authorList>
            <person name="Kim E."/>
            <person name="Heo E."/>
            <person name="Kim H."/>
            <person name="Kim D."/>
        </authorList>
    </citation>
    <scope>NUCLEOTIDE SEQUENCE [LARGE SCALE GENOMIC DNA]</scope>
    <source>
        <strain evidence="3 5">EH1</strain>
    </source>
</reference>
<dbReference type="RefSeq" id="WP_077535681.1">
    <property type="nucleotide sequence ID" value="NZ_CANLYY010000012.1"/>
</dbReference>
<organism evidence="3 5">
    <name type="scientific">Pseudoalteromonas aliena</name>
    <dbReference type="NCBI Taxonomy" id="247523"/>
    <lineage>
        <taxon>Bacteria</taxon>
        <taxon>Pseudomonadati</taxon>
        <taxon>Pseudomonadota</taxon>
        <taxon>Gammaproteobacteria</taxon>
        <taxon>Alteromonadales</taxon>
        <taxon>Pseudoalteromonadaceae</taxon>
        <taxon>Pseudoalteromonas</taxon>
    </lineage>
</organism>
<evidence type="ECO:0000313" key="3">
    <source>
        <dbReference type="EMBL" id="AQP98978.1"/>
    </source>
</evidence>
<proteinExistence type="predicted"/>
<dbReference type="KEGG" id="paln:B0W48_03680"/>
<keyword evidence="3" id="KW-0969">Cilium</keyword>
<dbReference type="EMBL" id="CP019628">
    <property type="protein sequence ID" value="AQP98978.1"/>
    <property type="molecule type" value="Genomic_DNA"/>
</dbReference>
<feature type="domain" description="Flagellar protein FlgJ N-terminal" evidence="2">
    <location>
        <begin position="50"/>
        <end position="101"/>
    </location>
</feature>
<keyword evidence="3" id="KW-0282">Flagellum</keyword>
<evidence type="ECO:0000256" key="1">
    <source>
        <dbReference type="ARBA" id="ARBA00022795"/>
    </source>
</evidence>
<dbReference type="InterPro" id="IPR019301">
    <property type="entry name" value="Flagellar_prot_FlgJ_N"/>
</dbReference>
<name>A0A1Q2GV21_9GAMM</name>
<evidence type="ECO:0000313" key="4">
    <source>
        <dbReference type="EMBL" id="AQQ01925.1"/>
    </source>
</evidence>
<dbReference type="GO" id="GO:0044781">
    <property type="term" value="P:bacterial-type flagellum organization"/>
    <property type="evidence" value="ECO:0007669"/>
    <property type="project" value="UniProtKB-KW"/>
</dbReference>
<dbReference type="EMBL" id="CP019628">
    <property type="protein sequence ID" value="AQQ01925.1"/>
    <property type="molecule type" value="Genomic_DNA"/>
</dbReference>
<protein>
    <submittedName>
        <fullName evidence="3">Flagellar protein</fullName>
    </submittedName>
</protein>
<gene>
    <name evidence="3" type="ORF">B0W48_03680</name>
    <name evidence="4" type="ORF">B0W48_20355</name>
</gene>
<evidence type="ECO:0000313" key="5">
    <source>
        <dbReference type="Proteomes" id="UP000188243"/>
    </source>
</evidence>
<dbReference type="STRING" id="247523.B0W48_03680"/>
<accession>A0A1Q2GV21</accession>